<reference evidence="2 3" key="1">
    <citation type="journal article" date="2013" name="Genome Announc.">
        <title>Draft genome sequences for three mercury-methylating, sulfate-reducing bacteria.</title>
        <authorList>
            <person name="Brown S.D."/>
            <person name="Hurt R.A.Jr."/>
            <person name="Gilmour C.C."/>
            <person name="Elias D.A."/>
        </authorList>
    </citation>
    <scope>NUCLEOTIDE SEQUENCE [LARGE SCALE GENOMIC DNA]</scope>
    <source>
        <strain evidence="2 3">DSM 16529</strain>
    </source>
</reference>
<dbReference type="STRING" id="1121439.dsat_1958"/>
<keyword evidence="1" id="KW-0812">Transmembrane</keyword>
<feature type="transmembrane region" description="Helical" evidence="1">
    <location>
        <begin position="94"/>
        <end position="112"/>
    </location>
</feature>
<keyword evidence="1" id="KW-1133">Transmembrane helix</keyword>
<sequence length="494" mass="54420">MRNREAGGLSFPLCLTLIALAAAALFGPNFVIVSRDLESFMATVYSTILQARALGHGEWVYWTSHLGLGMPQPFAQFLYFHPVQFALQVLTDKTVLVLLYWSHLAVGGWFVFGTARALGVGPLAALAGAFTWLFCSATVNYSIIDFWPSVMVGWTMLPPVFFFLLRLLDESDARTSLLNASLLALSASLLVLNGHSGVIASYAILFCIMIACMRPSLGRIAWLSGVGSAVALAVTFRFHHQFIEMSLFPAESYRTYVPFNLFTKENIWALFFKPLYPAGIEGFLTFNFATGMRNIWIGPVFLALTTWSMFKADISRAHKRALATTFIGGLVLVHLPKSLCFDVIAWLIAFRDPAIVAGILLASAGLDRLLAQGGLLKKVSLALVGVHFLLMIGGVAPFWLKNLSTTLVHYGRPPLAIMTPGKHSVADVVEVSPLLLRLKELHAERPGRFLYTEGVGRRFPEALIHQGIWTNTLAYHDLPVLNGYFKGVHVPIHP</sequence>
<keyword evidence="3" id="KW-1185">Reference proteome</keyword>
<feature type="transmembrane region" description="Helical" evidence="1">
    <location>
        <begin position="382"/>
        <end position="400"/>
    </location>
</feature>
<evidence type="ECO:0000256" key="1">
    <source>
        <dbReference type="SAM" id="Phobius"/>
    </source>
</evidence>
<evidence type="ECO:0000313" key="3">
    <source>
        <dbReference type="Proteomes" id="UP000014975"/>
    </source>
</evidence>
<name>S7TEJ5_9BACT</name>
<dbReference type="AlphaFoldDB" id="S7TEJ5"/>
<feature type="transmembrane region" description="Helical" evidence="1">
    <location>
        <begin position="322"/>
        <end position="348"/>
    </location>
</feature>
<feature type="transmembrane region" description="Helical" evidence="1">
    <location>
        <begin position="293"/>
        <end position="310"/>
    </location>
</feature>
<protein>
    <recommendedName>
        <fullName evidence="4">Glycosyltransferase RgtA/B/C/D-like domain-containing protein</fullName>
    </recommendedName>
</protein>
<keyword evidence="1" id="KW-0472">Membrane</keyword>
<gene>
    <name evidence="2" type="ORF">dsat_1958</name>
</gene>
<organism evidence="2 3">
    <name type="scientific">Alkalidesulfovibrio alkalitolerans DSM 16529</name>
    <dbReference type="NCBI Taxonomy" id="1121439"/>
    <lineage>
        <taxon>Bacteria</taxon>
        <taxon>Pseudomonadati</taxon>
        <taxon>Thermodesulfobacteriota</taxon>
        <taxon>Desulfovibrionia</taxon>
        <taxon>Desulfovibrionales</taxon>
        <taxon>Desulfovibrionaceae</taxon>
        <taxon>Alkalidesulfovibrio</taxon>
    </lineage>
</organism>
<evidence type="ECO:0008006" key="4">
    <source>
        <dbReference type="Google" id="ProtNLM"/>
    </source>
</evidence>
<dbReference type="Proteomes" id="UP000014975">
    <property type="component" value="Unassembled WGS sequence"/>
</dbReference>
<feature type="transmembrane region" description="Helical" evidence="1">
    <location>
        <begin position="220"/>
        <end position="239"/>
    </location>
</feature>
<dbReference type="EMBL" id="ATHI01000003">
    <property type="protein sequence ID" value="EPR35617.1"/>
    <property type="molecule type" value="Genomic_DNA"/>
</dbReference>
<comment type="caution">
    <text evidence="2">The sequence shown here is derived from an EMBL/GenBank/DDBJ whole genome shotgun (WGS) entry which is preliminary data.</text>
</comment>
<feature type="transmembrane region" description="Helical" evidence="1">
    <location>
        <begin position="150"/>
        <end position="168"/>
    </location>
</feature>
<evidence type="ECO:0000313" key="2">
    <source>
        <dbReference type="EMBL" id="EPR35617.1"/>
    </source>
</evidence>
<proteinExistence type="predicted"/>
<accession>S7TEJ5</accession>
<dbReference type="PATRIC" id="fig|1121439.3.peg.343"/>
<dbReference type="RefSeq" id="WP_020885844.1">
    <property type="nucleotide sequence ID" value="NZ_ATHI01000003.1"/>
</dbReference>
<feature type="transmembrane region" description="Helical" evidence="1">
    <location>
        <begin position="124"/>
        <end position="144"/>
    </location>
</feature>